<feature type="non-terminal residue" evidence="2">
    <location>
        <position position="87"/>
    </location>
</feature>
<dbReference type="AlphaFoldDB" id="A0A6J4LTQ2"/>
<accession>A0A6J4LTQ2</accession>
<protein>
    <submittedName>
        <fullName evidence="2">Uncharacterized protein</fullName>
    </submittedName>
</protein>
<reference evidence="2" key="1">
    <citation type="submission" date="2020-02" db="EMBL/GenBank/DDBJ databases">
        <authorList>
            <person name="Meier V. D."/>
        </authorList>
    </citation>
    <scope>NUCLEOTIDE SEQUENCE</scope>
    <source>
        <strain evidence="2">AVDCRST_MAG94</strain>
    </source>
</reference>
<organism evidence="2">
    <name type="scientific">uncultured Leptolyngbya sp</name>
    <dbReference type="NCBI Taxonomy" id="332963"/>
    <lineage>
        <taxon>Bacteria</taxon>
        <taxon>Bacillati</taxon>
        <taxon>Cyanobacteriota</taxon>
        <taxon>Cyanophyceae</taxon>
        <taxon>Leptolyngbyales</taxon>
        <taxon>Leptolyngbyaceae</taxon>
        <taxon>Leptolyngbya group</taxon>
        <taxon>Leptolyngbya</taxon>
        <taxon>environmental samples</taxon>
    </lineage>
</organism>
<evidence type="ECO:0000256" key="1">
    <source>
        <dbReference type="SAM" id="MobiDB-lite"/>
    </source>
</evidence>
<name>A0A6J4LTQ2_9CYAN</name>
<feature type="region of interest" description="Disordered" evidence="1">
    <location>
        <begin position="1"/>
        <end position="21"/>
    </location>
</feature>
<evidence type="ECO:0000313" key="2">
    <source>
        <dbReference type="EMBL" id="CAA9341376.1"/>
    </source>
</evidence>
<gene>
    <name evidence="2" type="ORF">AVDCRST_MAG94-2327</name>
</gene>
<sequence>CGQSCKAPFHQNPGKPRPINELNSPKIILVLGRLFGCYPTCDVTRWRVFSTGKMQKTIVGFYIGICQHLSFRWFLMYPTPENLKTKP</sequence>
<feature type="non-terminal residue" evidence="2">
    <location>
        <position position="1"/>
    </location>
</feature>
<proteinExistence type="predicted"/>
<dbReference type="EMBL" id="CADCTY010000817">
    <property type="protein sequence ID" value="CAA9341376.1"/>
    <property type="molecule type" value="Genomic_DNA"/>
</dbReference>